<evidence type="ECO:0000313" key="1">
    <source>
        <dbReference type="EMBL" id="KIL43941.1"/>
    </source>
</evidence>
<dbReference type="PATRIC" id="fig|889306.3.peg.3782"/>
<reference evidence="1 2" key="1">
    <citation type="submission" date="2015-01" db="EMBL/GenBank/DDBJ databases">
        <title>Genome sequencing of Jeotgalibacillus soli.</title>
        <authorList>
            <person name="Goh K.M."/>
            <person name="Chan K.-G."/>
            <person name="Yaakop A.S."/>
            <person name="Ee R."/>
            <person name="Gan H.M."/>
            <person name="Chan C.S."/>
        </authorList>
    </citation>
    <scope>NUCLEOTIDE SEQUENCE [LARGE SCALE GENOMIC DNA]</scope>
    <source>
        <strain evidence="1 2">P9</strain>
    </source>
</reference>
<dbReference type="Proteomes" id="UP000031938">
    <property type="component" value="Unassembled WGS sequence"/>
</dbReference>
<sequence length="54" mass="6276">MVGGRVLFTDSTHLKANANKHQFTKETVEVETREYVEELNRAVEEDRNQNGKKQ</sequence>
<evidence type="ECO:0000313" key="2">
    <source>
        <dbReference type="Proteomes" id="UP000031938"/>
    </source>
</evidence>
<keyword evidence="2" id="KW-1185">Reference proteome</keyword>
<dbReference type="STRING" id="889306.KP78_37650"/>
<protein>
    <submittedName>
        <fullName evidence="1">Transposase</fullName>
    </submittedName>
</protein>
<accession>A0A0C2VHH0</accession>
<dbReference type="EMBL" id="JXRP01000020">
    <property type="protein sequence ID" value="KIL43941.1"/>
    <property type="molecule type" value="Genomic_DNA"/>
</dbReference>
<gene>
    <name evidence="1" type="ORF">KP78_37650</name>
</gene>
<name>A0A0C2VHH0_9BACL</name>
<dbReference type="AlphaFoldDB" id="A0A0C2VHH0"/>
<organism evidence="1 2">
    <name type="scientific">Jeotgalibacillus soli</name>
    <dbReference type="NCBI Taxonomy" id="889306"/>
    <lineage>
        <taxon>Bacteria</taxon>
        <taxon>Bacillati</taxon>
        <taxon>Bacillota</taxon>
        <taxon>Bacilli</taxon>
        <taxon>Bacillales</taxon>
        <taxon>Caryophanaceae</taxon>
        <taxon>Jeotgalibacillus</taxon>
    </lineage>
</organism>
<comment type="caution">
    <text evidence="1">The sequence shown here is derived from an EMBL/GenBank/DDBJ whole genome shotgun (WGS) entry which is preliminary data.</text>
</comment>
<proteinExistence type="predicted"/>